<accession>A0A1J1J334</accession>
<dbReference type="AlphaFoldDB" id="A0A1J1J334"/>
<evidence type="ECO:0000313" key="1">
    <source>
        <dbReference type="EMBL" id="CRL06883.1"/>
    </source>
</evidence>
<gene>
    <name evidence="1" type="ORF">CLUMA_CG019750</name>
</gene>
<dbReference type="Proteomes" id="UP000183832">
    <property type="component" value="Unassembled WGS sequence"/>
</dbReference>
<evidence type="ECO:0000313" key="2">
    <source>
        <dbReference type="Proteomes" id="UP000183832"/>
    </source>
</evidence>
<sequence>MPDDYLEKRRMHLHQRLLMMLMMIRDYKDYLQIFDSLLSFYWASLDTLHMYGWLWDRSIQKSELVN</sequence>
<protein>
    <submittedName>
        <fullName evidence="1">CLUMA_CG019750, isoform A</fullName>
    </submittedName>
</protein>
<organism evidence="1 2">
    <name type="scientific">Clunio marinus</name>
    <dbReference type="NCBI Taxonomy" id="568069"/>
    <lineage>
        <taxon>Eukaryota</taxon>
        <taxon>Metazoa</taxon>
        <taxon>Ecdysozoa</taxon>
        <taxon>Arthropoda</taxon>
        <taxon>Hexapoda</taxon>
        <taxon>Insecta</taxon>
        <taxon>Pterygota</taxon>
        <taxon>Neoptera</taxon>
        <taxon>Endopterygota</taxon>
        <taxon>Diptera</taxon>
        <taxon>Nematocera</taxon>
        <taxon>Chironomoidea</taxon>
        <taxon>Chironomidae</taxon>
        <taxon>Clunio</taxon>
    </lineage>
</organism>
<name>A0A1J1J334_9DIPT</name>
<dbReference type="EMBL" id="CVRI01000067">
    <property type="protein sequence ID" value="CRL06883.1"/>
    <property type="molecule type" value="Genomic_DNA"/>
</dbReference>
<keyword evidence="2" id="KW-1185">Reference proteome</keyword>
<proteinExistence type="predicted"/>
<reference evidence="1 2" key="1">
    <citation type="submission" date="2015-04" db="EMBL/GenBank/DDBJ databases">
        <authorList>
            <person name="Syromyatnikov M.Y."/>
            <person name="Popov V.N."/>
        </authorList>
    </citation>
    <scope>NUCLEOTIDE SEQUENCE [LARGE SCALE GENOMIC DNA]</scope>
</reference>